<keyword evidence="3" id="KW-1185">Reference proteome</keyword>
<comment type="caution">
    <text evidence="2">The sequence shown here is derived from an EMBL/GenBank/DDBJ whole genome shotgun (WGS) entry which is preliminary data.</text>
</comment>
<gene>
    <name evidence="2" type="ORF">GCM10009737_31680</name>
</gene>
<proteinExistence type="predicted"/>
<dbReference type="RefSeq" id="WP_344008572.1">
    <property type="nucleotide sequence ID" value="NZ_BAAAMY010000007.1"/>
</dbReference>
<dbReference type="PANTHER" id="PTHR36974:SF1">
    <property type="entry name" value="DOXX FAMILY MEMBRANE PROTEIN"/>
    <property type="match status" value="1"/>
</dbReference>
<protein>
    <submittedName>
        <fullName evidence="2">Membrane protein</fullName>
    </submittedName>
</protein>
<keyword evidence="1" id="KW-1133">Transmembrane helix</keyword>
<dbReference type="Proteomes" id="UP001501612">
    <property type="component" value="Unassembled WGS sequence"/>
</dbReference>
<sequence length="145" mass="15312">MSGGAGRARTLGRLLLAAFLLLAGTAHFAVTDEFLAQVPPFLPAPRVVVWVSGVVELALGLALLLAPASQRPRVGLVVAALFVAVFPGNVSQLLTRADGFGLDTDAGRAVRLLFQPLLVVWALWCTGAVGTLRSWWAARRAVTRS</sequence>
<reference evidence="2 3" key="1">
    <citation type="journal article" date="2019" name="Int. J. Syst. Evol. Microbiol.">
        <title>The Global Catalogue of Microorganisms (GCM) 10K type strain sequencing project: providing services to taxonomists for standard genome sequencing and annotation.</title>
        <authorList>
            <consortium name="The Broad Institute Genomics Platform"/>
            <consortium name="The Broad Institute Genome Sequencing Center for Infectious Disease"/>
            <person name="Wu L."/>
            <person name="Ma J."/>
        </authorList>
    </citation>
    <scope>NUCLEOTIDE SEQUENCE [LARGE SCALE GENOMIC DNA]</scope>
    <source>
        <strain evidence="2 3">JCM 14046</strain>
    </source>
</reference>
<evidence type="ECO:0000313" key="3">
    <source>
        <dbReference type="Proteomes" id="UP001501612"/>
    </source>
</evidence>
<evidence type="ECO:0000313" key="2">
    <source>
        <dbReference type="EMBL" id="GAA1927469.1"/>
    </source>
</evidence>
<feature type="transmembrane region" description="Helical" evidence="1">
    <location>
        <begin position="47"/>
        <end position="67"/>
    </location>
</feature>
<name>A0ABN2PP25_9ACTN</name>
<feature type="transmembrane region" description="Helical" evidence="1">
    <location>
        <begin position="114"/>
        <end position="136"/>
    </location>
</feature>
<keyword evidence="1" id="KW-0812">Transmembrane</keyword>
<organism evidence="2 3">
    <name type="scientific">Nocardioides lentus</name>
    <dbReference type="NCBI Taxonomy" id="338077"/>
    <lineage>
        <taxon>Bacteria</taxon>
        <taxon>Bacillati</taxon>
        <taxon>Actinomycetota</taxon>
        <taxon>Actinomycetes</taxon>
        <taxon>Propionibacteriales</taxon>
        <taxon>Nocardioidaceae</taxon>
        <taxon>Nocardioides</taxon>
    </lineage>
</organism>
<keyword evidence="1" id="KW-0472">Membrane</keyword>
<feature type="transmembrane region" description="Helical" evidence="1">
    <location>
        <begin position="74"/>
        <end position="94"/>
    </location>
</feature>
<evidence type="ECO:0000256" key="1">
    <source>
        <dbReference type="SAM" id="Phobius"/>
    </source>
</evidence>
<accession>A0ABN2PP25</accession>
<dbReference type="EMBL" id="BAAAMY010000007">
    <property type="protein sequence ID" value="GAA1927469.1"/>
    <property type="molecule type" value="Genomic_DNA"/>
</dbReference>
<dbReference type="PANTHER" id="PTHR36974">
    <property type="entry name" value="MEMBRANE PROTEIN-RELATED"/>
    <property type="match status" value="1"/>
</dbReference>